<evidence type="ECO:0000259" key="4">
    <source>
        <dbReference type="Pfam" id="PF02441"/>
    </source>
</evidence>
<dbReference type="InterPro" id="IPR036551">
    <property type="entry name" value="Flavin_trans-like"/>
</dbReference>
<dbReference type="PANTHER" id="PTHR14359:SF6">
    <property type="entry name" value="PHOSPHOPANTOTHENOYLCYSTEINE DECARBOXYLASE"/>
    <property type="match status" value="1"/>
</dbReference>
<dbReference type="Proteomes" id="UP000827549">
    <property type="component" value="Chromosome 3"/>
</dbReference>
<dbReference type="GeneID" id="87806762"/>
<accession>A0AAF1BGN5</accession>
<evidence type="ECO:0000256" key="1">
    <source>
        <dbReference type="ARBA" id="ARBA00022993"/>
    </source>
</evidence>
<gene>
    <name evidence="5" type="primary">CAB3</name>
    <name evidence="5" type="ORF">LOC62_03G003520</name>
</gene>
<evidence type="ECO:0000256" key="2">
    <source>
        <dbReference type="ARBA" id="ARBA00038350"/>
    </source>
</evidence>
<dbReference type="PANTHER" id="PTHR14359">
    <property type="entry name" value="HOMO-OLIGOMERIC FLAVIN CONTAINING CYS DECARBOXYLASE FAMILY"/>
    <property type="match status" value="1"/>
</dbReference>
<dbReference type="EMBL" id="CP086716">
    <property type="protein sequence ID" value="WOO80006.1"/>
    <property type="molecule type" value="Genomic_DNA"/>
</dbReference>
<evidence type="ECO:0000313" key="6">
    <source>
        <dbReference type="Proteomes" id="UP000827549"/>
    </source>
</evidence>
<dbReference type="Gene3D" id="3.40.50.1950">
    <property type="entry name" value="Flavin prenyltransferase-like"/>
    <property type="match status" value="1"/>
</dbReference>
<sequence length="464" mass="50485">MDYTPPLSDGGYGTPMPGQAVHVPPIKAKPPFVAAQHRPTADDGLFHVLLVSSGARASSQVPYIVGALSKDPQIALQIVATERSLRYYDQQAVDAAVRHTWNLAPEASTEFGVRIWTDADDSAGASVSGIVGSSADTQSTDPILHVELHKWADIVVVAPCSADMLAQMVQGLSGNLALEITRSLDTQTPLVICPSLSTPMFRNRFTKQHLTAATEDLGGVVLGPQARGKLDCGDEGEGVMTDWRDIVIAIQDFSSMYRIRMTQKEAEEAERNPAPAATAFERLQADFDVDTVFHKPGVTKSANPEANGVSLNWADAGFPAKDIMQQMFHQPGLPSTREPGSRLTGARLSSISDVLREQIGKPPRPRDESDTLDWPKITPFHGSTLPPVAKPTPTNPPLDEPGSDKVEGLKEFFHDRGLKTPRQGTFVRGPESEPMSMEPLRLGPMEHWKAMGQGSYWQTRWWAG</sequence>
<name>A0AAF1BGN5_9TREE</name>
<keyword evidence="1" id="KW-0173">Coenzyme A biosynthesis</keyword>
<evidence type="ECO:0000313" key="5">
    <source>
        <dbReference type="EMBL" id="WOO80006.1"/>
    </source>
</evidence>
<organism evidence="5 6">
    <name type="scientific">Vanrija pseudolonga</name>
    <dbReference type="NCBI Taxonomy" id="143232"/>
    <lineage>
        <taxon>Eukaryota</taxon>
        <taxon>Fungi</taxon>
        <taxon>Dikarya</taxon>
        <taxon>Basidiomycota</taxon>
        <taxon>Agaricomycotina</taxon>
        <taxon>Tremellomycetes</taxon>
        <taxon>Trichosporonales</taxon>
        <taxon>Trichosporonaceae</taxon>
        <taxon>Vanrija</taxon>
    </lineage>
</organism>
<evidence type="ECO:0000256" key="3">
    <source>
        <dbReference type="SAM" id="MobiDB-lite"/>
    </source>
</evidence>
<dbReference type="GO" id="GO:0010181">
    <property type="term" value="F:FMN binding"/>
    <property type="evidence" value="ECO:0007669"/>
    <property type="project" value="TreeGrafter"/>
</dbReference>
<dbReference type="SUPFAM" id="SSF52507">
    <property type="entry name" value="Homo-oligomeric flavin-containing Cys decarboxylases, HFCD"/>
    <property type="match status" value="1"/>
</dbReference>
<feature type="compositionally biased region" description="Pro residues" evidence="3">
    <location>
        <begin position="388"/>
        <end position="399"/>
    </location>
</feature>
<dbReference type="Pfam" id="PF02441">
    <property type="entry name" value="Flavoprotein"/>
    <property type="match status" value="1"/>
</dbReference>
<proteinExistence type="inferred from homology"/>
<dbReference type="AlphaFoldDB" id="A0AAF1BGN5"/>
<feature type="region of interest" description="Disordered" evidence="3">
    <location>
        <begin position="379"/>
        <end position="402"/>
    </location>
</feature>
<feature type="domain" description="Flavoprotein" evidence="4">
    <location>
        <begin position="47"/>
        <end position="251"/>
    </location>
</feature>
<feature type="region of interest" description="Disordered" evidence="3">
    <location>
        <begin position="420"/>
        <end position="439"/>
    </location>
</feature>
<comment type="similarity">
    <text evidence="2">Belongs to the HFCD (homooligomeric flavin containing Cys decarboxylase) superfamily.</text>
</comment>
<protein>
    <submittedName>
        <fullName evidence="5">Coenzyme A biosynthesis protein 3</fullName>
    </submittedName>
</protein>
<dbReference type="GO" id="GO:0071513">
    <property type="term" value="C:phosphopantothenoylcysteine decarboxylase complex"/>
    <property type="evidence" value="ECO:0007669"/>
    <property type="project" value="TreeGrafter"/>
</dbReference>
<dbReference type="InterPro" id="IPR003382">
    <property type="entry name" value="Flavoprotein"/>
</dbReference>
<reference evidence="5" key="1">
    <citation type="submission" date="2023-10" db="EMBL/GenBank/DDBJ databases">
        <authorList>
            <person name="Noh H."/>
        </authorList>
    </citation>
    <scope>NUCLEOTIDE SEQUENCE</scope>
    <source>
        <strain evidence="5">DUCC4014</strain>
    </source>
</reference>
<dbReference type="RefSeq" id="XP_062626038.1">
    <property type="nucleotide sequence ID" value="XM_062770054.1"/>
</dbReference>
<dbReference type="GO" id="GO:0004633">
    <property type="term" value="F:phosphopantothenoylcysteine decarboxylase activity"/>
    <property type="evidence" value="ECO:0007669"/>
    <property type="project" value="TreeGrafter"/>
</dbReference>
<dbReference type="GO" id="GO:0015937">
    <property type="term" value="P:coenzyme A biosynthetic process"/>
    <property type="evidence" value="ECO:0007669"/>
    <property type="project" value="UniProtKB-KW"/>
</dbReference>
<keyword evidence="6" id="KW-1185">Reference proteome</keyword>